<organism evidence="2 3">
    <name type="scientific">Ruthenibacterium lactatiformans</name>
    <dbReference type="NCBI Taxonomy" id="1550024"/>
    <lineage>
        <taxon>Bacteria</taxon>
        <taxon>Bacillati</taxon>
        <taxon>Bacillota</taxon>
        <taxon>Clostridia</taxon>
        <taxon>Eubacteriales</taxon>
        <taxon>Oscillospiraceae</taxon>
        <taxon>Ruthenibacterium</taxon>
    </lineage>
</organism>
<keyword evidence="1" id="KW-0808">Transferase</keyword>
<dbReference type="InterPro" id="IPR003679">
    <property type="entry name" value="Amioglycoside_AcTrfase"/>
</dbReference>
<evidence type="ECO:0000256" key="1">
    <source>
        <dbReference type="RuleBase" id="RU365031"/>
    </source>
</evidence>
<dbReference type="Proteomes" id="UP000449193">
    <property type="component" value="Unassembled WGS sequence"/>
</dbReference>
<dbReference type="GO" id="GO:0046353">
    <property type="term" value="F:aminoglycoside 3-N-acetyltransferase activity"/>
    <property type="evidence" value="ECO:0007669"/>
    <property type="project" value="UniProtKB-EC"/>
</dbReference>
<keyword evidence="1" id="KW-0012">Acyltransferase</keyword>
<comment type="catalytic activity">
    <reaction evidence="1">
        <text>a 2-deoxystreptamine antibiotic + acetyl-CoA = an N(3)-acetyl-2-deoxystreptamine antibiotic + CoA + H(+)</text>
        <dbReference type="Rhea" id="RHEA:12665"/>
        <dbReference type="ChEBI" id="CHEBI:15378"/>
        <dbReference type="ChEBI" id="CHEBI:57287"/>
        <dbReference type="ChEBI" id="CHEBI:57288"/>
        <dbReference type="ChEBI" id="CHEBI:57921"/>
        <dbReference type="ChEBI" id="CHEBI:77452"/>
        <dbReference type="EC" id="2.3.1.81"/>
    </reaction>
</comment>
<comment type="caution">
    <text evidence="2">The sequence shown here is derived from an EMBL/GenBank/DDBJ whole genome shotgun (WGS) entry which is preliminary data.</text>
</comment>
<dbReference type="InterPro" id="IPR028345">
    <property type="entry name" value="Antibiotic_NAT-like"/>
</dbReference>
<dbReference type="EC" id="2.3.1.-" evidence="1"/>
<dbReference type="Pfam" id="PF02522">
    <property type="entry name" value="Antibiotic_NAT"/>
    <property type="match status" value="1"/>
</dbReference>
<accession>A0A6I3QQ02</accession>
<dbReference type="EMBL" id="WMZR01000023">
    <property type="protein sequence ID" value="MTS52749.1"/>
    <property type="molecule type" value="Genomic_DNA"/>
</dbReference>
<feature type="non-terminal residue" evidence="2">
    <location>
        <position position="1"/>
    </location>
</feature>
<proteinExistence type="inferred from homology"/>
<evidence type="ECO:0000313" key="3">
    <source>
        <dbReference type="Proteomes" id="UP000449193"/>
    </source>
</evidence>
<comment type="similarity">
    <text evidence="1">Belongs to the antibiotic N-acetyltransferase family.</text>
</comment>
<dbReference type="GO" id="GO:0046677">
    <property type="term" value="P:response to antibiotic"/>
    <property type="evidence" value="ECO:0007669"/>
    <property type="project" value="UniProtKB-KW"/>
</dbReference>
<gene>
    <name evidence="2" type="ORF">GMD52_14580</name>
</gene>
<keyword evidence="1" id="KW-0046">Antibiotic resistance</keyword>
<name>A0A6I3QQ02_9FIRM</name>
<reference evidence="2 3" key="1">
    <citation type="journal article" date="2019" name="Nat. Med.">
        <title>A library of human gut bacterial isolates paired with longitudinal multiomics data enables mechanistic microbiome research.</title>
        <authorList>
            <person name="Poyet M."/>
            <person name="Groussin M."/>
            <person name="Gibbons S.M."/>
            <person name="Avila-Pacheco J."/>
            <person name="Jiang X."/>
            <person name="Kearney S.M."/>
            <person name="Perrotta A.R."/>
            <person name="Berdy B."/>
            <person name="Zhao S."/>
            <person name="Lieberman T.D."/>
            <person name="Swanson P.K."/>
            <person name="Smith M."/>
            <person name="Roesemann S."/>
            <person name="Alexander J.E."/>
            <person name="Rich S.A."/>
            <person name="Livny J."/>
            <person name="Vlamakis H."/>
            <person name="Clish C."/>
            <person name="Bullock K."/>
            <person name="Deik A."/>
            <person name="Scott J."/>
            <person name="Pierce K.A."/>
            <person name="Xavier R.J."/>
            <person name="Alm E.J."/>
        </authorList>
    </citation>
    <scope>NUCLEOTIDE SEQUENCE [LARGE SCALE GENOMIC DNA]</scope>
    <source>
        <strain evidence="2 3">BIOML-A7</strain>
    </source>
</reference>
<sequence length="190" mass="21414">LWLTFFITPFHYTDCFSVRQIGYGGKGVVRTLHPTHSLCVYGPRAQAFAEGQERFDTPCAPGSCYGELLRQNAQVMMVGVTFACNTSVHCIEEIANVPGRLTAEHHPLFVRDQSGRLLSVPSRRHQNANSDHYVKLEPVMFHRNILRRVPFGNAECLLFRGKDLLAVMLELLKKDPDLFGSGAPVPPEWY</sequence>
<protein>
    <recommendedName>
        <fullName evidence="1">Aminoglycoside N(3)-acetyltransferase</fullName>
        <ecNumber evidence="1">2.3.1.-</ecNumber>
    </recommendedName>
</protein>
<dbReference type="AlphaFoldDB" id="A0A6I3QQ02"/>
<evidence type="ECO:0000313" key="2">
    <source>
        <dbReference type="EMBL" id="MTS52749.1"/>
    </source>
</evidence>
<dbReference type="SUPFAM" id="SSF110710">
    <property type="entry name" value="TTHA0583/YokD-like"/>
    <property type="match status" value="1"/>
</dbReference>
<dbReference type="RefSeq" id="WP_206672048.1">
    <property type="nucleotide sequence ID" value="NZ_WMZL01000020.1"/>
</dbReference>